<accession>M2MXJ0</accession>
<protein>
    <submittedName>
        <fullName evidence="3">Uncharacterized protein</fullName>
    </submittedName>
</protein>
<dbReference type="GeneID" id="19112038"/>
<evidence type="ECO:0000313" key="4">
    <source>
        <dbReference type="Proteomes" id="UP000011761"/>
    </source>
</evidence>
<organism evidence="3 4">
    <name type="scientific">Baudoinia panamericana (strain UAMH 10762)</name>
    <name type="common">Angels' share fungus</name>
    <name type="synonym">Baudoinia compniacensis (strain UAMH 10762)</name>
    <dbReference type="NCBI Taxonomy" id="717646"/>
    <lineage>
        <taxon>Eukaryota</taxon>
        <taxon>Fungi</taxon>
        <taxon>Dikarya</taxon>
        <taxon>Ascomycota</taxon>
        <taxon>Pezizomycotina</taxon>
        <taxon>Dothideomycetes</taxon>
        <taxon>Dothideomycetidae</taxon>
        <taxon>Mycosphaerellales</taxon>
        <taxon>Teratosphaeriaceae</taxon>
        <taxon>Baudoinia</taxon>
    </lineage>
</organism>
<dbReference type="RefSeq" id="XP_007681893.1">
    <property type="nucleotide sequence ID" value="XM_007683703.1"/>
</dbReference>
<proteinExistence type="predicted"/>
<feature type="transmembrane region" description="Helical" evidence="2">
    <location>
        <begin position="124"/>
        <end position="146"/>
    </location>
</feature>
<evidence type="ECO:0000313" key="3">
    <source>
        <dbReference type="EMBL" id="EMC90970.1"/>
    </source>
</evidence>
<sequence>MEYHHRCRVSMAQTHGCMPTLSKIADHNVNSEVPNPRGSEHGSPHDLISPSWRPSVFIDISIANISPANTSSANGRFANISLANISLAIIGLATTGFASISLATTRLADISLPTISLASICPNIVSLGFTTISLGSISPATSLLLGRLPRVEMVQKQPPADQLCMPWRQPRGLPPFVLTHRNVCPNSLSDGTASFALPVKGLRSMQQVLLHLRDGWDRLLPAPFLCRTIPCRSRTPSLHPPAPLPSRTSPPALPPYSTVRVEPHRWSNRSTVRLLRAT</sequence>
<keyword evidence="2" id="KW-1133">Transmembrane helix</keyword>
<keyword evidence="2" id="KW-0812">Transmembrane</keyword>
<dbReference type="Proteomes" id="UP000011761">
    <property type="component" value="Unassembled WGS sequence"/>
</dbReference>
<evidence type="ECO:0000256" key="1">
    <source>
        <dbReference type="SAM" id="MobiDB-lite"/>
    </source>
</evidence>
<dbReference type="AlphaFoldDB" id="M2MXJ0"/>
<gene>
    <name evidence="3" type="ORF">BAUCODRAFT_332598</name>
</gene>
<evidence type="ECO:0000256" key="2">
    <source>
        <dbReference type="SAM" id="Phobius"/>
    </source>
</evidence>
<feature type="region of interest" description="Disordered" evidence="1">
    <location>
        <begin position="236"/>
        <end position="258"/>
    </location>
</feature>
<name>M2MXJ0_BAUPA</name>
<keyword evidence="4" id="KW-1185">Reference proteome</keyword>
<feature type="transmembrane region" description="Helical" evidence="2">
    <location>
        <begin position="82"/>
        <end position="104"/>
    </location>
</feature>
<dbReference type="EMBL" id="KB445565">
    <property type="protein sequence ID" value="EMC90970.1"/>
    <property type="molecule type" value="Genomic_DNA"/>
</dbReference>
<keyword evidence="2" id="KW-0472">Membrane</keyword>
<dbReference type="KEGG" id="bcom:BAUCODRAFT_332598"/>
<dbReference type="HOGENOM" id="CLU_1001100_0_0_1"/>
<reference evidence="3 4" key="1">
    <citation type="journal article" date="2012" name="PLoS Pathog.">
        <title>Diverse lifestyles and strategies of plant pathogenesis encoded in the genomes of eighteen Dothideomycetes fungi.</title>
        <authorList>
            <person name="Ohm R.A."/>
            <person name="Feau N."/>
            <person name="Henrissat B."/>
            <person name="Schoch C.L."/>
            <person name="Horwitz B.A."/>
            <person name="Barry K.W."/>
            <person name="Condon B.J."/>
            <person name="Copeland A.C."/>
            <person name="Dhillon B."/>
            <person name="Glaser F."/>
            <person name="Hesse C.N."/>
            <person name="Kosti I."/>
            <person name="LaButti K."/>
            <person name="Lindquist E.A."/>
            <person name="Lucas S."/>
            <person name="Salamov A.A."/>
            <person name="Bradshaw R.E."/>
            <person name="Ciuffetti L."/>
            <person name="Hamelin R.C."/>
            <person name="Kema G.H.J."/>
            <person name="Lawrence C."/>
            <person name="Scott J.A."/>
            <person name="Spatafora J.W."/>
            <person name="Turgeon B.G."/>
            <person name="de Wit P.J.G.M."/>
            <person name="Zhong S."/>
            <person name="Goodwin S.B."/>
            <person name="Grigoriev I.V."/>
        </authorList>
    </citation>
    <scope>NUCLEOTIDE SEQUENCE [LARGE SCALE GENOMIC DNA]</scope>
    <source>
        <strain evidence="3 4">UAMH 10762</strain>
    </source>
</reference>